<name>A0ABU5ZTK6_9FLAO</name>
<gene>
    <name evidence="1" type="ORF">U6A24_08030</name>
</gene>
<dbReference type="EMBL" id="JAYKLX010000003">
    <property type="protein sequence ID" value="MEB3345401.1"/>
    <property type="molecule type" value="Genomic_DNA"/>
</dbReference>
<comment type="caution">
    <text evidence="1">The sequence shown here is derived from an EMBL/GenBank/DDBJ whole genome shotgun (WGS) entry which is preliminary data.</text>
</comment>
<organism evidence="1 2">
    <name type="scientific">Aquimarina gracilis</name>
    <dbReference type="NCBI Taxonomy" id="874422"/>
    <lineage>
        <taxon>Bacteria</taxon>
        <taxon>Pseudomonadati</taxon>
        <taxon>Bacteroidota</taxon>
        <taxon>Flavobacteriia</taxon>
        <taxon>Flavobacteriales</taxon>
        <taxon>Flavobacteriaceae</taxon>
        <taxon>Aquimarina</taxon>
    </lineage>
</organism>
<dbReference type="Pfam" id="PF19265">
    <property type="entry name" value="DUF5908"/>
    <property type="match status" value="1"/>
</dbReference>
<accession>A0ABU5ZTK6</accession>
<protein>
    <submittedName>
        <fullName evidence="1">DUF5908 family protein</fullName>
    </submittedName>
</protein>
<evidence type="ECO:0000313" key="1">
    <source>
        <dbReference type="EMBL" id="MEB3345401.1"/>
    </source>
</evidence>
<dbReference type="InterPro" id="IPR045459">
    <property type="entry name" value="DUF5908"/>
</dbReference>
<dbReference type="RefSeq" id="WP_324179426.1">
    <property type="nucleotide sequence ID" value="NZ_BAABAW010000007.1"/>
</dbReference>
<evidence type="ECO:0000313" key="2">
    <source>
        <dbReference type="Proteomes" id="UP001327027"/>
    </source>
</evidence>
<proteinExistence type="predicted"/>
<dbReference type="Proteomes" id="UP001327027">
    <property type="component" value="Unassembled WGS sequence"/>
</dbReference>
<reference evidence="1 2" key="1">
    <citation type="journal article" date="2013" name="Int. J. Syst. Evol. Microbiol.">
        <title>Aquimarina gracilis sp. nov., isolated from the gut microflora of a mussel, Mytilus coruscus, and emended description of Aquimarina spongiae.</title>
        <authorList>
            <person name="Park S.C."/>
            <person name="Choe H.N."/>
            <person name="Baik K.S."/>
            <person name="Seong C.N."/>
        </authorList>
    </citation>
    <scope>NUCLEOTIDE SEQUENCE [LARGE SCALE GENOMIC DNA]</scope>
    <source>
        <strain evidence="1 2">PSC32</strain>
    </source>
</reference>
<keyword evidence="2" id="KW-1185">Reference proteome</keyword>
<sequence>MPLEIRELVIKTTVSNQTGSTGDTGSAGKMKEANINEIVDKVFEILKEKSER</sequence>